<gene>
    <name evidence="2" type="ORF">FPE_LOCUS30610</name>
</gene>
<dbReference type="Proteomes" id="UP000834106">
    <property type="component" value="Chromosome 19"/>
</dbReference>
<organism evidence="2 3">
    <name type="scientific">Fraxinus pennsylvanica</name>
    <dbReference type="NCBI Taxonomy" id="56036"/>
    <lineage>
        <taxon>Eukaryota</taxon>
        <taxon>Viridiplantae</taxon>
        <taxon>Streptophyta</taxon>
        <taxon>Embryophyta</taxon>
        <taxon>Tracheophyta</taxon>
        <taxon>Spermatophyta</taxon>
        <taxon>Magnoliopsida</taxon>
        <taxon>eudicotyledons</taxon>
        <taxon>Gunneridae</taxon>
        <taxon>Pentapetalae</taxon>
        <taxon>asterids</taxon>
        <taxon>lamiids</taxon>
        <taxon>Lamiales</taxon>
        <taxon>Oleaceae</taxon>
        <taxon>Oleeae</taxon>
        <taxon>Fraxinus</taxon>
    </lineage>
</organism>
<keyword evidence="1" id="KW-0677">Repeat</keyword>
<name>A0AAD2ADF0_9LAMI</name>
<dbReference type="AlphaFoldDB" id="A0AAD2ADF0"/>
<evidence type="ECO:0000256" key="1">
    <source>
        <dbReference type="ARBA" id="ARBA00022737"/>
    </source>
</evidence>
<keyword evidence="3" id="KW-1185">Reference proteome</keyword>
<proteinExistence type="predicted"/>
<evidence type="ECO:0000313" key="2">
    <source>
        <dbReference type="EMBL" id="CAI9783180.1"/>
    </source>
</evidence>
<dbReference type="Gene3D" id="1.25.40.10">
    <property type="entry name" value="Tetratricopeptide repeat domain"/>
    <property type="match status" value="1"/>
</dbReference>
<dbReference type="EMBL" id="OU503054">
    <property type="protein sequence ID" value="CAI9783180.1"/>
    <property type="molecule type" value="Genomic_DNA"/>
</dbReference>
<evidence type="ECO:0000313" key="3">
    <source>
        <dbReference type="Proteomes" id="UP000834106"/>
    </source>
</evidence>
<accession>A0AAD2ADF0</accession>
<protein>
    <recommendedName>
        <fullName evidence="4">Pentatricopeptide repeat-containing protein</fullName>
    </recommendedName>
</protein>
<dbReference type="Pfam" id="PF01535">
    <property type="entry name" value="PPR"/>
    <property type="match status" value="2"/>
</dbReference>
<sequence>MDVLKAIIRLSVLAEMGHYSILIENFCKASQYNNVVKLLDKLTEKEIILRPQSTLHMEASAYNPIIEYLCNNGQTAKAEILLWQLMKMGVQDPVAVNNQEKYSFRKKCL</sequence>
<evidence type="ECO:0008006" key="4">
    <source>
        <dbReference type="Google" id="ProtNLM"/>
    </source>
</evidence>
<dbReference type="InterPro" id="IPR002885">
    <property type="entry name" value="PPR_rpt"/>
</dbReference>
<dbReference type="InterPro" id="IPR011990">
    <property type="entry name" value="TPR-like_helical_dom_sf"/>
</dbReference>
<reference evidence="2" key="1">
    <citation type="submission" date="2023-05" db="EMBL/GenBank/DDBJ databases">
        <authorList>
            <person name="Huff M."/>
        </authorList>
    </citation>
    <scope>NUCLEOTIDE SEQUENCE</scope>
</reference>